<evidence type="ECO:0000256" key="2">
    <source>
        <dbReference type="ARBA" id="ARBA00023125"/>
    </source>
</evidence>
<accession>A0A943V1I8</accession>
<dbReference type="Proteomes" id="UP000727506">
    <property type="component" value="Unassembled WGS sequence"/>
</dbReference>
<reference evidence="7" key="1">
    <citation type="submission" date="2021-02" db="EMBL/GenBank/DDBJ databases">
        <title>Infant gut strain persistence is associated with maternal origin, phylogeny, and functional potential including surface adhesion and iron acquisition.</title>
        <authorList>
            <person name="Lou Y.C."/>
        </authorList>
    </citation>
    <scope>NUCLEOTIDE SEQUENCE</scope>
    <source>
        <strain evidence="7">L2_039_000G1_dasL2_039_000G1_concoct_11</strain>
    </source>
</reference>
<evidence type="ECO:0000256" key="5">
    <source>
        <dbReference type="SAM" id="Phobius"/>
    </source>
</evidence>
<evidence type="ECO:0000313" key="8">
    <source>
        <dbReference type="Proteomes" id="UP000727506"/>
    </source>
</evidence>
<dbReference type="InterPro" id="IPR016032">
    <property type="entry name" value="Sig_transdc_resp-reg_C-effctor"/>
</dbReference>
<dbReference type="PANTHER" id="PTHR44688:SF16">
    <property type="entry name" value="DNA-BINDING TRANSCRIPTIONAL ACTIVATOR DEVR_DOSR"/>
    <property type="match status" value="1"/>
</dbReference>
<dbReference type="AlphaFoldDB" id="A0A943V1I8"/>
<keyword evidence="5" id="KW-0472">Membrane</keyword>
<feature type="transmembrane region" description="Helical" evidence="5">
    <location>
        <begin position="380"/>
        <end position="399"/>
    </location>
</feature>
<dbReference type="PANTHER" id="PTHR44688">
    <property type="entry name" value="DNA-BINDING TRANSCRIPTIONAL ACTIVATOR DEVR_DOSR"/>
    <property type="match status" value="1"/>
</dbReference>
<keyword evidence="2" id="KW-0238">DNA-binding</keyword>
<dbReference type="PRINTS" id="PR00038">
    <property type="entry name" value="HTHLUXR"/>
</dbReference>
<feature type="transmembrane region" description="Helical" evidence="5">
    <location>
        <begin position="82"/>
        <end position="104"/>
    </location>
</feature>
<sequence length="571" mass="58488">MSRGFEIGCGGPRAFRAAACVGYALLLYVCQMTLWGGLPLTSHISLELIELIGSWSVPLCAALALVCAAAGFTAFRSAKPASFRAAVSIAAAAAAAMAAGYPLAAWTGGVDLCVCAGAMLLAAGMAASFCLWCLVFSRMGAPRAAESALVSVVISSALSLATFGLAVEGLEAAFFAAVALSALSLAYALRDVRASCADASCGARRLRHGAGAFSSLRSLLEGVRVPLLCACAIAFAVAITRMMSLTAAPGMAAAVNMLGVLAAAIAAVALLLFARKKGREGLSIGIPSLFQVLFPLVATLLLVMSVAGPVASAAVGAAVFALYSIMFALVMPACIEGAEEEGAPCVAVYGFFVGAVYALFASATYLGVVLFERGESEASVSFVAVLLVLYVLAMADAIVHRRARASAAMRPHAEDACAAGENPSAIGEAHAAETACVGADARLAARAASKGAAADGCGPAGEGDGGKRAPSEARRDQAHAAPRSGERSDEDPSVRKPEDPIERRCLNVARAYGLSPRETDVLVAFAHGRNVAYLAEHLVLSTNTIRSHSKTLYAKLGVHSKQELIDLVERE</sequence>
<keyword evidence="5" id="KW-1133">Transmembrane helix</keyword>
<feature type="transmembrane region" description="Helical" evidence="5">
    <location>
        <begin position="225"/>
        <end position="244"/>
    </location>
</feature>
<evidence type="ECO:0000313" key="7">
    <source>
        <dbReference type="EMBL" id="MBS6941428.1"/>
    </source>
</evidence>
<dbReference type="InterPro" id="IPR036388">
    <property type="entry name" value="WH-like_DNA-bd_sf"/>
</dbReference>
<keyword evidence="3" id="KW-0804">Transcription</keyword>
<protein>
    <submittedName>
        <fullName evidence="7">Helix-turn-helix transcriptional regulator</fullName>
    </submittedName>
</protein>
<feature type="non-terminal residue" evidence="7">
    <location>
        <position position="571"/>
    </location>
</feature>
<keyword evidence="1" id="KW-0805">Transcription regulation</keyword>
<gene>
    <name evidence="7" type="ORF">KH142_08165</name>
</gene>
<feature type="transmembrane region" description="Helical" evidence="5">
    <location>
        <begin position="116"/>
        <end position="136"/>
    </location>
</feature>
<dbReference type="GO" id="GO:0003677">
    <property type="term" value="F:DNA binding"/>
    <property type="evidence" value="ECO:0007669"/>
    <property type="project" value="UniProtKB-KW"/>
</dbReference>
<evidence type="ECO:0000256" key="4">
    <source>
        <dbReference type="SAM" id="MobiDB-lite"/>
    </source>
</evidence>
<dbReference type="EMBL" id="JAGZSV010000186">
    <property type="protein sequence ID" value="MBS6941428.1"/>
    <property type="molecule type" value="Genomic_DNA"/>
</dbReference>
<organism evidence="7 8">
    <name type="scientific">Slackia piriformis</name>
    <dbReference type="NCBI Taxonomy" id="626934"/>
    <lineage>
        <taxon>Bacteria</taxon>
        <taxon>Bacillati</taxon>
        <taxon>Actinomycetota</taxon>
        <taxon>Coriobacteriia</taxon>
        <taxon>Eggerthellales</taxon>
        <taxon>Eggerthellaceae</taxon>
        <taxon>Slackia</taxon>
    </lineage>
</organism>
<dbReference type="Pfam" id="PF00196">
    <property type="entry name" value="GerE"/>
    <property type="match status" value="1"/>
</dbReference>
<feature type="region of interest" description="Disordered" evidence="4">
    <location>
        <begin position="452"/>
        <end position="501"/>
    </location>
</feature>
<feature type="transmembrane region" description="Helical" evidence="5">
    <location>
        <begin position="172"/>
        <end position="189"/>
    </location>
</feature>
<feature type="transmembrane region" description="Helical" evidence="5">
    <location>
        <begin position="14"/>
        <end position="35"/>
    </location>
</feature>
<keyword evidence="5" id="KW-0812">Transmembrane</keyword>
<dbReference type="SMART" id="SM00421">
    <property type="entry name" value="HTH_LUXR"/>
    <property type="match status" value="1"/>
</dbReference>
<evidence type="ECO:0000259" key="6">
    <source>
        <dbReference type="PROSITE" id="PS50043"/>
    </source>
</evidence>
<name>A0A943V1I8_9ACTN</name>
<evidence type="ECO:0000256" key="3">
    <source>
        <dbReference type="ARBA" id="ARBA00023163"/>
    </source>
</evidence>
<feature type="transmembrane region" description="Helical" evidence="5">
    <location>
        <begin position="55"/>
        <end position="75"/>
    </location>
</feature>
<dbReference type="InterPro" id="IPR000792">
    <property type="entry name" value="Tscrpt_reg_LuxR_C"/>
</dbReference>
<feature type="transmembrane region" description="Helical" evidence="5">
    <location>
        <begin position="313"/>
        <end position="334"/>
    </location>
</feature>
<feature type="transmembrane region" description="Helical" evidence="5">
    <location>
        <begin position="250"/>
        <end position="274"/>
    </location>
</feature>
<proteinExistence type="predicted"/>
<dbReference type="PROSITE" id="PS50043">
    <property type="entry name" value="HTH_LUXR_2"/>
    <property type="match status" value="1"/>
</dbReference>
<dbReference type="CDD" id="cd06170">
    <property type="entry name" value="LuxR_C_like"/>
    <property type="match status" value="1"/>
</dbReference>
<comment type="caution">
    <text evidence="7">The sequence shown here is derived from an EMBL/GenBank/DDBJ whole genome shotgun (WGS) entry which is preliminary data.</text>
</comment>
<dbReference type="Gene3D" id="1.10.10.10">
    <property type="entry name" value="Winged helix-like DNA-binding domain superfamily/Winged helix DNA-binding domain"/>
    <property type="match status" value="1"/>
</dbReference>
<evidence type="ECO:0000256" key="1">
    <source>
        <dbReference type="ARBA" id="ARBA00023015"/>
    </source>
</evidence>
<feature type="transmembrane region" description="Helical" evidence="5">
    <location>
        <begin position="148"/>
        <end position="166"/>
    </location>
</feature>
<dbReference type="GO" id="GO:0006355">
    <property type="term" value="P:regulation of DNA-templated transcription"/>
    <property type="evidence" value="ECO:0007669"/>
    <property type="project" value="InterPro"/>
</dbReference>
<feature type="transmembrane region" description="Helical" evidence="5">
    <location>
        <begin position="286"/>
        <end position="307"/>
    </location>
</feature>
<feature type="domain" description="HTH luxR-type" evidence="6">
    <location>
        <begin position="507"/>
        <end position="571"/>
    </location>
</feature>
<feature type="transmembrane region" description="Helical" evidence="5">
    <location>
        <begin position="346"/>
        <end position="368"/>
    </location>
</feature>
<dbReference type="SUPFAM" id="SSF46894">
    <property type="entry name" value="C-terminal effector domain of the bipartite response regulators"/>
    <property type="match status" value="1"/>
</dbReference>
<feature type="compositionally biased region" description="Basic and acidic residues" evidence="4">
    <location>
        <begin position="464"/>
        <end position="501"/>
    </location>
</feature>